<dbReference type="NCBIfam" id="TIGR00042">
    <property type="entry name" value="RdgB/HAM1 family non-canonical purine NTP pyrophosphatase"/>
    <property type="match status" value="1"/>
</dbReference>
<proteinExistence type="inferred from homology"/>
<comment type="subunit">
    <text evidence="7">Homodimer.</text>
</comment>
<dbReference type="EMBL" id="JBHSDT010000008">
    <property type="protein sequence ID" value="MFC4403938.1"/>
    <property type="molecule type" value="Genomic_DNA"/>
</dbReference>
<reference evidence="10" key="1">
    <citation type="journal article" date="2019" name="Int. J. Syst. Evol. Microbiol.">
        <title>The Global Catalogue of Microorganisms (GCM) 10K type strain sequencing project: providing services to taxonomists for standard genome sequencing and annotation.</title>
        <authorList>
            <consortium name="The Broad Institute Genomics Platform"/>
            <consortium name="The Broad Institute Genome Sequencing Center for Infectious Disease"/>
            <person name="Wu L."/>
            <person name="Ma J."/>
        </authorList>
    </citation>
    <scope>NUCLEOTIDE SEQUENCE [LARGE SCALE GENOMIC DNA]</scope>
    <source>
        <strain evidence="10">CCUG 37865</strain>
    </source>
</reference>
<gene>
    <name evidence="9" type="ORF">ACFOY7_12745</name>
</gene>
<evidence type="ECO:0000256" key="7">
    <source>
        <dbReference type="HAMAP-Rule" id="MF_01405"/>
    </source>
</evidence>
<feature type="binding site" evidence="7">
    <location>
        <position position="42"/>
    </location>
    <ligand>
        <name>Mg(2+)</name>
        <dbReference type="ChEBI" id="CHEBI:18420"/>
    </ligand>
</feature>
<comment type="function">
    <text evidence="7">Pyrophosphatase that catalyzes the hydrolysis of nucleoside triphosphates to their monophosphate derivatives, with a high preference for the non-canonical purine nucleotides XTP (xanthosine triphosphate), dITP (deoxyinosine triphosphate) and ITP. Seems to function as a house-cleaning enzyme that removes non-canonical purine nucleotides from the nucleotide pool, thus preventing their incorporation into DNA/RNA and avoiding chromosomal lesions.</text>
</comment>
<feature type="binding site" evidence="7">
    <location>
        <position position="71"/>
    </location>
    <ligand>
        <name>Mg(2+)</name>
        <dbReference type="ChEBI" id="CHEBI:18420"/>
    </ligand>
</feature>
<feature type="binding site" evidence="7">
    <location>
        <begin position="8"/>
        <end position="13"/>
    </location>
    <ligand>
        <name>substrate</name>
    </ligand>
</feature>
<dbReference type="HAMAP" id="MF_01405">
    <property type="entry name" value="Non_canon_purine_NTPase"/>
    <property type="match status" value="1"/>
</dbReference>
<evidence type="ECO:0000256" key="8">
    <source>
        <dbReference type="RuleBase" id="RU003781"/>
    </source>
</evidence>
<evidence type="ECO:0000313" key="10">
    <source>
        <dbReference type="Proteomes" id="UP001595882"/>
    </source>
</evidence>
<comment type="catalytic activity">
    <reaction evidence="7">
        <text>ITP + H2O = IMP + diphosphate + H(+)</text>
        <dbReference type="Rhea" id="RHEA:29399"/>
        <dbReference type="ChEBI" id="CHEBI:15377"/>
        <dbReference type="ChEBI" id="CHEBI:15378"/>
        <dbReference type="ChEBI" id="CHEBI:33019"/>
        <dbReference type="ChEBI" id="CHEBI:58053"/>
        <dbReference type="ChEBI" id="CHEBI:61402"/>
        <dbReference type="EC" id="3.6.1.66"/>
    </reaction>
</comment>
<dbReference type="Gene3D" id="3.90.950.10">
    <property type="match status" value="1"/>
</dbReference>
<evidence type="ECO:0000256" key="3">
    <source>
        <dbReference type="ARBA" id="ARBA00022741"/>
    </source>
</evidence>
<dbReference type="InterPro" id="IPR029001">
    <property type="entry name" value="ITPase-like_fam"/>
</dbReference>
<dbReference type="Pfam" id="PF01725">
    <property type="entry name" value="Ham1p_like"/>
    <property type="match status" value="1"/>
</dbReference>
<keyword evidence="3 7" id="KW-0547">Nucleotide-binding</keyword>
<dbReference type="GO" id="GO:0036220">
    <property type="term" value="F:ITP diphosphatase activity"/>
    <property type="evidence" value="ECO:0007669"/>
    <property type="project" value="UniProtKB-EC"/>
</dbReference>
<dbReference type="PANTHER" id="PTHR11067">
    <property type="entry name" value="INOSINE TRIPHOSPHATE PYROPHOSPHATASE/HAM1 PROTEIN"/>
    <property type="match status" value="1"/>
</dbReference>
<evidence type="ECO:0000256" key="5">
    <source>
        <dbReference type="ARBA" id="ARBA00022842"/>
    </source>
</evidence>
<evidence type="ECO:0000313" key="9">
    <source>
        <dbReference type="EMBL" id="MFC4403938.1"/>
    </source>
</evidence>
<feature type="binding site" evidence="7">
    <location>
        <position position="72"/>
    </location>
    <ligand>
        <name>substrate</name>
    </ligand>
</feature>
<comment type="catalytic activity">
    <reaction evidence="7">
        <text>dITP + H2O = dIMP + diphosphate + H(+)</text>
        <dbReference type="Rhea" id="RHEA:28342"/>
        <dbReference type="ChEBI" id="CHEBI:15377"/>
        <dbReference type="ChEBI" id="CHEBI:15378"/>
        <dbReference type="ChEBI" id="CHEBI:33019"/>
        <dbReference type="ChEBI" id="CHEBI:61194"/>
        <dbReference type="ChEBI" id="CHEBI:61382"/>
        <dbReference type="EC" id="3.6.1.66"/>
    </reaction>
</comment>
<evidence type="ECO:0000256" key="4">
    <source>
        <dbReference type="ARBA" id="ARBA00022801"/>
    </source>
</evidence>
<dbReference type="RefSeq" id="WP_390252474.1">
    <property type="nucleotide sequence ID" value="NZ_JBHSDT010000008.1"/>
</dbReference>
<dbReference type="InterPro" id="IPR002637">
    <property type="entry name" value="RdgB/HAM1"/>
</dbReference>
<keyword evidence="6 7" id="KW-0546">Nucleotide metabolism</keyword>
<comment type="similarity">
    <text evidence="1 7 8">Belongs to the HAM1 NTPase family.</text>
</comment>
<feature type="active site" description="Proton acceptor" evidence="7">
    <location>
        <position position="71"/>
    </location>
</feature>
<dbReference type="InterPro" id="IPR020922">
    <property type="entry name" value="dITP/XTP_pyrophosphatase"/>
</dbReference>
<dbReference type="EC" id="3.6.1.66" evidence="7"/>
<feature type="binding site" evidence="7">
    <location>
        <position position="177"/>
    </location>
    <ligand>
        <name>substrate</name>
    </ligand>
</feature>
<keyword evidence="2 7" id="KW-0479">Metal-binding</keyword>
<evidence type="ECO:0000256" key="2">
    <source>
        <dbReference type="ARBA" id="ARBA00022723"/>
    </source>
</evidence>
<sequence>MKEIIIATKNRGKMKDFEALFTPLNIKVTSLLDLPEDIEDIEETGTTFEENAAIKAEAICEKFGIAVIADDSGLEVDALNGEPGVYSARYAGEKKDDQANLQKVLAELKGVPDHKRTARFVCVLAVAQPGEKTVFKRGECEGTIGQEPIGENGFGYDPIFFPIGSDHTMAEMSPAEKNKISHRRKALDQLINWLKEQ</sequence>
<comment type="cofactor">
    <cofactor evidence="7">
        <name>Mg(2+)</name>
        <dbReference type="ChEBI" id="CHEBI:18420"/>
    </cofactor>
    <text evidence="7">Binds 1 Mg(2+) ion per subunit.</text>
</comment>
<comment type="caution">
    <text evidence="9">The sequence shown here is derived from an EMBL/GenBank/DDBJ whole genome shotgun (WGS) entry which is preliminary data.</text>
</comment>
<keyword evidence="10" id="KW-1185">Reference proteome</keyword>
<keyword evidence="5 7" id="KW-0460">Magnesium</keyword>
<dbReference type="SUPFAM" id="SSF52972">
    <property type="entry name" value="ITPase-like"/>
    <property type="match status" value="1"/>
</dbReference>
<protein>
    <recommendedName>
        <fullName evidence="7">dITP/XTP pyrophosphatase</fullName>
        <ecNumber evidence="7">3.6.1.66</ecNumber>
    </recommendedName>
    <alternativeName>
        <fullName evidence="7">Non-canonical purine NTP pyrophosphatase</fullName>
    </alternativeName>
    <alternativeName>
        <fullName evidence="7">Non-standard purine NTP pyrophosphatase</fullName>
    </alternativeName>
    <alternativeName>
        <fullName evidence="7">Nucleoside-triphosphate diphosphatase</fullName>
    </alternativeName>
    <alternativeName>
        <fullName evidence="7">Nucleoside-triphosphate pyrophosphatase</fullName>
        <shortName evidence="7">NTPase</shortName>
    </alternativeName>
</protein>
<dbReference type="Proteomes" id="UP001595882">
    <property type="component" value="Unassembled WGS sequence"/>
</dbReference>
<evidence type="ECO:0000256" key="6">
    <source>
        <dbReference type="ARBA" id="ARBA00023080"/>
    </source>
</evidence>
<dbReference type="PANTHER" id="PTHR11067:SF9">
    <property type="entry name" value="INOSINE TRIPHOSPHATE PYROPHOSPHATASE"/>
    <property type="match status" value="1"/>
</dbReference>
<organism evidence="9 10">
    <name type="scientific">Gracilibacillus xinjiangensis</name>
    <dbReference type="NCBI Taxonomy" id="1193282"/>
    <lineage>
        <taxon>Bacteria</taxon>
        <taxon>Bacillati</taxon>
        <taxon>Bacillota</taxon>
        <taxon>Bacilli</taxon>
        <taxon>Bacillales</taxon>
        <taxon>Bacillaceae</taxon>
        <taxon>Gracilibacillus</taxon>
    </lineage>
</organism>
<feature type="binding site" evidence="7">
    <location>
        <begin position="182"/>
        <end position="183"/>
    </location>
    <ligand>
        <name>substrate</name>
    </ligand>
</feature>
<keyword evidence="4 7" id="KW-0378">Hydrolase</keyword>
<dbReference type="CDD" id="cd00515">
    <property type="entry name" value="HAM1"/>
    <property type="match status" value="1"/>
</dbReference>
<comment type="catalytic activity">
    <reaction evidence="7">
        <text>XTP + H2O = XMP + diphosphate + H(+)</text>
        <dbReference type="Rhea" id="RHEA:28610"/>
        <dbReference type="ChEBI" id="CHEBI:15377"/>
        <dbReference type="ChEBI" id="CHEBI:15378"/>
        <dbReference type="ChEBI" id="CHEBI:33019"/>
        <dbReference type="ChEBI" id="CHEBI:57464"/>
        <dbReference type="ChEBI" id="CHEBI:61314"/>
        <dbReference type="EC" id="3.6.1.66"/>
    </reaction>
</comment>
<feature type="binding site" evidence="7">
    <location>
        <begin position="154"/>
        <end position="157"/>
    </location>
    <ligand>
        <name>substrate</name>
    </ligand>
</feature>
<evidence type="ECO:0000256" key="1">
    <source>
        <dbReference type="ARBA" id="ARBA00008023"/>
    </source>
</evidence>
<accession>A0ABV8WXV0</accession>
<name>A0ABV8WXV0_9BACI</name>
<dbReference type="NCBIfam" id="NF011397">
    <property type="entry name" value="PRK14822.1"/>
    <property type="match status" value="1"/>
</dbReference>